<dbReference type="Pfam" id="PF00583">
    <property type="entry name" value="Acetyltransf_1"/>
    <property type="match status" value="1"/>
</dbReference>
<dbReference type="SUPFAM" id="SSF55729">
    <property type="entry name" value="Acyl-CoA N-acyltransferases (Nat)"/>
    <property type="match status" value="1"/>
</dbReference>
<dbReference type="GO" id="GO:0016747">
    <property type="term" value="F:acyltransferase activity, transferring groups other than amino-acyl groups"/>
    <property type="evidence" value="ECO:0007669"/>
    <property type="project" value="InterPro"/>
</dbReference>
<proteinExistence type="predicted"/>
<evidence type="ECO:0000313" key="2">
    <source>
        <dbReference type="EMBL" id="ACS41681.1"/>
    </source>
</evidence>
<dbReference type="HOGENOM" id="CLU_145893_0_0_5"/>
<dbReference type="PROSITE" id="PS51186">
    <property type="entry name" value="GNAT"/>
    <property type="match status" value="1"/>
</dbReference>
<dbReference type="STRING" id="272630.MexAM1_META1p4002"/>
<protein>
    <recommendedName>
        <fullName evidence="1">N-acetyltransferase domain-containing protein</fullName>
    </recommendedName>
</protein>
<dbReference type="Proteomes" id="UP000009081">
    <property type="component" value="Chromosome"/>
</dbReference>
<organism evidence="2 3">
    <name type="scientific">Methylorubrum extorquens (strain ATCC 14718 / DSM 1338 / JCM 2805 / NCIMB 9133 / AM1)</name>
    <name type="common">Methylobacterium extorquens</name>
    <dbReference type="NCBI Taxonomy" id="272630"/>
    <lineage>
        <taxon>Bacteria</taxon>
        <taxon>Pseudomonadati</taxon>
        <taxon>Pseudomonadota</taxon>
        <taxon>Alphaproteobacteria</taxon>
        <taxon>Hyphomicrobiales</taxon>
        <taxon>Methylobacteriaceae</taxon>
        <taxon>Methylorubrum</taxon>
    </lineage>
</organism>
<keyword evidence="3" id="KW-1185">Reference proteome</keyword>
<dbReference type="AlphaFoldDB" id="C5B180"/>
<dbReference type="KEGG" id="mea:Mex_1p4002"/>
<dbReference type="OrthoDB" id="9152593at2"/>
<dbReference type="Gene3D" id="3.40.630.30">
    <property type="match status" value="1"/>
</dbReference>
<feature type="domain" description="N-acetyltransferase" evidence="1">
    <location>
        <begin position="4"/>
        <end position="150"/>
    </location>
</feature>
<sequence>MIRFDVEPLATVADEIAPLWERHYEEGAEDREIAPFAPDWRRYFMLEEGGNLLLLTARTDDGTMVGYLMAIIDTHLHFSRTVFAGVDVYWLAPEHRGGRTALRMLKTAEACFKAMGAHVVLQHAWHVRGQERLLARMGYAPMETVMKKVL</sequence>
<dbReference type="RefSeq" id="WP_015857195.1">
    <property type="nucleotide sequence ID" value="NC_012808.1"/>
</dbReference>
<accession>C5B180</accession>
<name>C5B180_METEA</name>
<dbReference type="eggNOG" id="COG3375">
    <property type="taxonomic scope" value="Bacteria"/>
</dbReference>
<evidence type="ECO:0000259" key="1">
    <source>
        <dbReference type="PROSITE" id="PS51186"/>
    </source>
</evidence>
<dbReference type="InterPro" id="IPR016181">
    <property type="entry name" value="Acyl_CoA_acyltransferase"/>
</dbReference>
<gene>
    <name evidence="2" type="ordered locus">MexAM1_META1p4002</name>
</gene>
<reference evidence="2 3" key="1">
    <citation type="journal article" date="2009" name="PLoS ONE">
        <title>Methylobacterium genome sequences: a reference blueprint to investigate microbial metabolism of C1 compounds from natural and industrial sources.</title>
        <authorList>
            <person name="Vuilleumier S."/>
            <person name="Chistoserdova L."/>
            <person name="Lee M.-C."/>
            <person name="Bringel F."/>
            <person name="Lajus A."/>
            <person name="Zhou Y."/>
            <person name="Gourion B."/>
            <person name="Barbe V."/>
            <person name="Chang J."/>
            <person name="Cruveiller S."/>
            <person name="Dossat C."/>
            <person name="Gillett W."/>
            <person name="Gruffaz C."/>
            <person name="Haugen E."/>
            <person name="Hourcade E."/>
            <person name="Levy R."/>
            <person name="Mangenot S."/>
            <person name="Muller E."/>
            <person name="Nadalig T."/>
            <person name="Pagni M."/>
            <person name="Penny C."/>
            <person name="Peyraud R."/>
            <person name="Robinson D.G."/>
            <person name="Roche D."/>
            <person name="Rouy Z."/>
            <person name="Saenampechek C."/>
            <person name="Salvignol G."/>
            <person name="Vallenet D."/>
            <person name="Wu Z."/>
            <person name="Marx C.J."/>
            <person name="Vorholt J.A."/>
            <person name="Olson M.V."/>
            <person name="Kaul R."/>
            <person name="Weissenbach J."/>
            <person name="Medigue C."/>
            <person name="Lidstrom M.E."/>
        </authorList>
    </citation>
    <scope>NUCLEOTIDE SEQUENCE [LARGE SCALE GENOMIC DNA]</scope>
    <source>
        <strain evidence="3">ATCC 14718 / DSM 1338 / JCM 2805 / NCIMB 9133 / AM1</strain>
    </source>
</reference>
<evidence type="ECO:0000313" key="3">
    <source>
        <dbReference type="Proteomes" id="UP000009081"/>
    </source>
</evidence>
<dbReference type="EMBL" id="CP001510">
    <property type="protein sequence ID" value="ACS41681.1"/>
    <property type="molecule type" value="Genomic_DNA"/>
</dbReference>
<dbReference type="InterPro" id="IPR000182">
    <property type="entry name" value="GNAT_dom"/>
</dbReference>